<proteinExistence type="inferred from homology"/>
<dbReference type="Pfam" id="PF03647">
    <property type="entry name" value="Tmemb_14"/>
    <property type="match status" value="1"/>
</dbReference>
<feature type="transmembrane region" description="Helical" evidence="7">
    <location>
        <begin position="304"/>
        <end position="324"/>
    </location>
</feature>
<evidence type="ECO:0000256" key="6">
    <source>
        <dbReference type="SAM" id="Coils"/>
    </source>
</evidence>
<dbReference type="Gene3D" id="1.10.10.1740">
    <property type="entry name" value="Transmembrane protein 14-like"/>
    <property type="match status" value="1"/>
</dbReference>
<dbReference type="AlphaFoldDB" id="A0A7J0EBI6"/>
<keyword evidence="3 7" id="KW-0812">Transmembrane</keyword>
<comment type="subcellular location">
    <subcellularLocation>
        <location evidence="1">Membrane</location>
    </subcellularLocation>
</comment>
<protein>
    <submittedName>
        <fullName evidence="8">Transmembrane proteins 14C</fullName>
    </submittedName>
</protein>
<dbReference type="EMBL" id="BJWL01000003">
    <property type="protein sequence ID" value="GFY83861.1"/>
    <property type="molecule type" value="Genomic_DNA"/>
</dbReference>
<evidence type="ECO:0000256" key="3">
    <source>
        <dbReference type="ARBA" id="ARBA00022692"/>
    </source>
</evidence>
<dbReference type="Proteomes" id="UP000585474">
    <property type="component" value="Unassembled WGS sequence"/>
</dbReference>
<evidence type="ECO:0000256" key="2">
    <source>
        <dbReference type="ARBA" id="ARBA00007590"/>
    </source>
</evidence>
<evidence type="ECO:0000313" key="8">
    <source>
        <dbReference type="EMBL" id="GFY83861.1"/>
    </source>
</evidence>
<evidence type="ECO:0000256" key="7">
    <source>
        <dbReference type="SAM" id="Phobius"/>
    </source>
</evidence>
<name>A0A7J0EBI6_9ERIC</name>
<sequence>MGHKIPVLTPWDVNRRRNLDTSQMGNATCTTIVHIKCTTRREKDTTKVSHTQGHFPEVFILVRNLRRSLEDIAIRKQTVFGGSFSSSNPHAIALFPKRASTALCSPTPLRFESLLRRHRVSIVSRSACPTGFGLGLLPLHRHGFRNRSVFAFAASHEESSPTEIEMEKDKSDLKKGAEESEEAWKQALASLKEQALKMQSEEAWKQTLASFKEQALKMQGVSQEAYELYSKKATIILQETSVQLKIQAEKARHDLSVIAKEIGKEGKEYLLTAAEKSPEPVKDIVDTFATSTDDVKEISGVLDFYLGIPYGILLSIGGFLSFMLTGSISAIRFGVILGGTLLALSIASLSAWKKGEPFPLALKGQAAIASILFLREIRLLFVRPSFTSCFTALFSGAMVAFYLYRITMNGGQTNASNLEQGTDN</sequence>
<reference evidence="8 9" key="1">
    <citation type="submission" date="2019-07" db="EMBL/GenBank/DDBJ databases">
        <title>De Novo Assembly of kiwifruit Actinidia rufa.</title>
        <authorList>
            <person name="Sugita-Konishi S."/>
            <person name="Sato K."/>
            <person name="Mori E."/>
            <person name="Abe Y."/>
            <person name="Kisaki G."/>
            <person name="Hamano K."/>
            <person name="Suezawa K."/>
            <person name="Otani M."/>
            <person name="Fukuda T."/>
            <person name="Manabe T."/>
            <person name="Gomi K."/>
            <person name="Tabuchi M."/>
            <person name="Akimitsu K."/>
            <person name="Kataoka I."/>
        </authorList>
    </citation>
    <scope>NUCLEOTIDE SEQUENCE [LARGE SCALE GENOMIC DNA]</scope>
    <source>
        <strain evidence="9">cv. Fuchu</strain>
    </source>
</reference>
<dbReference type="GO" id="GO:0009706">
    <property type="term" value="C:chloroplast inner membrane"/>
    <property type="evidence" value="ECO:0007669"/>
    <property type="project" value="TreeGrafter"/>
</dbReference>
<evidence type="ECO:0000256" key="4">
    <source>
        <dbReference type="ARBA" id="ARBA00022989"/>
    </source>
</evidence>
<dbReference type="InterPro" id="IPR005349">
    <property type="entry name" value="TMEM14"/>
</dbReference>
<feature type="transmembrane region" description="Helical" evidence="7">
    <location>
        <begin position="331"/>
        <end position="352"/>
    </location>
</feature>
<accession>A0A7J0EBI6</accession>
<dbReference type="GO" id="GO:0015245">
    <property type="term" value="F:fatty acid transmembrane transporter activity"/>
    <property type="evidence" value="ECO:0007669"/>
    <property type="project" value="TreeGrafter"/>
</dbReference>
<keyword evidence="4 7" id="KW-1133">Transmembrane helix</keyword>
<organism evidence="8 9">
    <name type="scientific">Actinidia rufa</name>
    <dbReference type="NCBI Taxonomy" id="165716"/>
    <lineage>
        <taxon>Eukaryota</taxon>
        <taxon>Viridiplantae</taxon>
        <taxon>Streptophyta</taxon>
        <taxon>Embryophyta</taxon>
        <taxon>Tracheophyta</taxon>
        <taxon>Spermatophyta</taxon>
        <taxon>Magnoliopsida</taxon>
        <taxon>eudicotyledons</taxon>
        <taxon>Gunneridae</taxon>
        <taxon>Pentapetalae</taxon>
        <taxon>asterids</taxon>
        <taxon>Ericales</taxon>
        <taxon>Actinidiaceae</taxon>
        <taxon>Actinidia</taxon>
    </lineage>
</organism>
<feature type="coiled-coil region" evidence="6">
    <location>
        <begin position="174"/>
        <end position="201"/>
    </location>
</feature>
<feature type="transmembrane region" description="Helical" evidence="7">
    <location>
        <begin position="386"/>
        <end position="404"/>
    </location>
</feature>
<keyword evidence="9" id="KW-1185">Reference proteome</keyword>
<evidence type="ECO:0000256" key="5">
    <source>
        <dbReference type="ARBA" id="ARBA00023136"/>
    </source>
</evidence>
<dbReference type="OrthoDB" id="768548at2759"/>
<dbReference type="InterPro" id="IPR044890">
    <property type="entry name" value="TMEM14_sf"/>
</dbReference>
<dbReference type="PANTHER" id="PTHR12668:SF43">
    <property type="entry name" value="TRANSMEMBRANE PROTEIN 14 HOMOLOG"/>
    <property type="match status" value="1"/>
</dbReference>
<comment type="similarity">
    <text evidence="2">Belongs to the TMEM14 family.</text>
</comment>
<keyword evidence="5 7" id="KW-0472">Membrane</keyword>
<gene>
    <name evidence="8" type="ORF">Acr_03g0006350</name>
</gene>
<evidence type="ECO:0000256" key="1">
    <source>
        <dbReference type="ARBA" id="ARBA00004370"/>
    </source>
</evidence>
<keyword evidence="6" id="KW-0175">Coiled coil</keyword>
<evidence type="ECO:0000313" key="9">
    <source>
        <dbReference type="Proteomes" id="UP000585474"/>
    </source>
</evidence>
<comment type="caution">
    <text evidence="8">The sequence shown here is derived from an EMBL/GenBank/DDBJ whole genome shotgun (WGS) entry which is preliminary data.</text>
</comment>
<dbReference type="PANTHER" id="PTHR12668">
    <property type="entry name" value="TRANSMEMBRANE PROTEIN 14, 15"/>
    <property type="match status" value="1"/>
</dbReference>